<gene>
    <name evidence="3" type="primary">acr1_3</name>
    <name evidence="3" type="ORF">D7316_03158</name>
</gene>
<dbReference type="PANTHER" id="PTHR24320:SF148">
    <property type="entry name" value="NAD(P)-BINDING ROSSMANN-FOLD SUPERFAMILY PROTEIN"/>
    <property type="match status" value="1"/>
</dbReference>
<dbReference type="AlphaFoldDB" id="A0A3G8JNA7"/>
<dbReference type="GO" id="GO:0016491">
    <property type="term" value="F:oxidoreductase activity"/>
    <property type="evidence" value="ECO:0007669"/>
    <property type="project" value="UniProtKB-KW"/>
</dbReference>
<dbReference type="PANTHER" id="PTHR24320">
    <property type="entry name" value="RETINOL DEHYDROGENASE"/>
    <property type="match status" value="1"/>
</dbReference>
<evidence type="ECO:0000313" key="3">
    <source>
        <dbReference type="EMBL" id="AZG46557.1"/>
    </source>
</evidence>
<dbReference type="EC" id="1.2.1.-" evidence="3"/>
<dbReference type="PRINTS" id="PR00081">
    <property type="entry name" value="GDHRDH"/>
</dbReference>
<sequence length="290" mass="31108">MDENEKLTALAGRRAVVTGATNGLGMATARALAVAGLRVVLAVRDVELGMRRAHEFGGDCEVIHLDLADLASVRQFTEQLDGPIDYLINNAGVFPHQHRTTTDGFELGIGTNFFGPFALTNLLLPRITRQIVSVASDAHRGARIDPDDLDLVRASWSPPRAYARSKLAVMVWGLELDRRLRAASSPVSAMLTTPGWVASNISNKPHLGVAHRAVQGAASRFANDVDAGAETTLYCLTEPIAPGSYVGVDGLWALRGKPVLFGRSSVACDFDLAARLWAKGEELTGTSWPL</sequence>
<evidence type="ECO:0000313" key="4">
    <source>
        <dbReference type="Proteomes" id="UP000271469"/>
    </source>
</evidence>
<dbReference type="KEGG" id="gom:D7316_03158"/>
<evidence type="ECO:0000256" key="2">
    <source>
        <dbReference type="ARBA" id="ARBA00023002"/>
    </source>
</evidence>
<dbReference type="OrthoDB" id="4449798at2"/>
<name>A0A3G8JNA7_9ACTN</name>
<dbReference type="Pfam" id="PF00106">
    <property type="entry name" value="adh_short"/>
    <property type="match status" value="1"/>
</dbReference>
<proteinExistence type="inferred from homology"/>
<organism evidence="3 4">
    <name type="scientific">Gordonia insulae</name>
    <dbReference type="NCBI Taxonomy" id="2420509"/>
    <lineage>
        <taxon>Bacteria</taxon>
        <taxon>Bacillati</taxon>
        <taxon>Actinomycetota</taxon>
        <taxon>Actinomycetes</taxon>
        <taxon>Mycobacteriales</taxon>
        <taxon>Gordoniaceae</taxon>
        <taxon>Gordonia</taxon>
    </lineage>
</organism>
<reference evidence="3 4" key="1">
    <citation type="submission" date="2018-11" db="EMBL/GenBank/DDBJ databases">
        <title>Gordonia insulae sp. nov., isolated from an island soil.</title>
        <authorList>
            <person name="Kim Y.S."/>
            <person name="Kim S.B."/>
        </authorList>
    </citation>
    <scope>NUCLEOTIDE SEQUENCE [LARGE SCALE GENOMIC DNA]</scope>
    <source>
        <strain evidence="3 4">MMS17-SY073</strain>
    </source>
</reference>
<keyword evidence="2 3" id="KW-0560">Oxidoreductase</keyword>
<dbReference type="Gene3D" id="3.40.50.720">
    <property type="entry name" value="NAD(P)-binding Rossmann-like Domain"/>
    <property type="match status" value="1"/>
</dbReference>
<dbReference type="Proteomes" id="UP000271469">
    <property type="component" value="Chromosome"/>
</dbReference>
<protein>
    <submittedName>
        <fullName evidence="3">Fatty acyl-CoA reductase</fullName>
        <ecNumber evidence="3">1.2.1.-</ecNumber>
    </submittedName>
</protein>
<dbReference type="EMBL" id="CP033972">
    <property type="protein sequence ID" value="AZG46557.1"/>
    <property type="molecule type" value="Genomic_DNA"/>
</dbReference>
<dbReference type="SUPFAM" id="SSF51735">
    <property type="entry name" value="NAD(P)-binding Rossmann-fold domains"/>
    <property type="match status" value="1"/>
</dbReference>
<dbReference type="InterPro" id="IPR002347">
    <property type="entry name" value="SDR_fam"/>
</dbReference>
<evidence type="ECO:0000256" key="1">
    <source>
        <dbReference type="ARBA" id="ARBA00006484"/>
    </source>
</evidence>
<comment type="similarity">
    <text evidence="1">Belongs to the short-chain dehydrogenases/reductases (SDR) family.</text>
</comment>
<accession>A0A3G8JNA7</accession>
<dbReference type="InterPro" id="IPR036291">
    <property type="entry name" value="NAD(P)-bd_dom_sf"/>
</dbReference>
<dbReference type="RefSeq" id="WP_124709049.1">
    <property type="nucleotide sequence ID" value="NZ_CP033972.1"/>
</dbReference>
<keyword evidence="4" id="KW-1185">Reference proteome</keyword>